<feature type="compositionally biased region" description="Low complexity" evidence="1">
    <location>
        <begin position="95"/>
        <end position="104"/>
    </location>
</feature>
<reference evidence="2 3" key="1">
    <citation type="submission" date="2018-11" db="EMBL/GenBank/DDBJ databases">
        <authorList>
            <consortium name="Pathogen Informatics"/>
        </authorList>
    </citation>
    <scope>NUCLEOTIDE SEQUENCE [LARGE SCALE GENOMIC DNA]</scope>
</reference>
<reference evidence="4" key="2">
    <citation type="submission" date="2019-09" db="UniProtKB">
        <authorList>
            <consortium name="WormBaseParasite"/>
        </authorList>
    </citation>
    <scope>IDENTIFICATION</scope>
</reference>
<feature type="region of interest" description="Disordered" evidence="1">
    <location>
        <begin position="367"/>
        <end position="403"/>
    </location>
</feature>
<evidence type="ECO:0000313" key="4">
    <source>
        <dbReference type="WBParaSite" id="HPBE_0001810501-mRNA-1"/>
    </source>
</evidence>
<proteinExistence type="predicted"/>
<feature type="region of interest" description="Disordered" evidence="1">
    <location>
        <begin position="68"/>
        <end position="111"/>
    </location>
</feature>
<sequence length="403" mass="44553">MGSKTRKKKTGGTARSGRVKRRASKSRSRTKHSSQAKSEEGPMDSFVFRRGKTHDPIARLSLLGAGLEPVADDDAPVTENSRRFDQPISRRRGEATSASGTTAAAREEKKSDIDSCDLLGSIIPEQMKTLAPGRLFAVRGGRFNTTEDFEKYKAKKTGQLSSELKERLGIPIDPVQEEAKKTGKAKENVKANVSAKKPLLESCGLGPSNSFKKPGAAAPDSIIRPREEVLESSGDRNSTSSVRKLERPQDSERCDRAEQRKRRSAWQYDAHQFLPSLAPFILRDSRDKSAAPGILNSDKSGWGDATDNELLHTIEGIAKEGIKPFVKKISRDQYKGVMRAVVRECYKRRILEKNVIEEKVKKYVRAARKGEPLPAGHHSSKRNHAMEEAGGPAGEMKRPKVEV</sequence>
<dbReference type="AlphaFoldDB" id="A0A183G8C2"/>
<feature type="compositionally biased region" description="Basic residues" evidence="1">
    <location>
        <begin position="17"/>
        <end position="34"/>
    </location>
</feature>
<feature type="compositionally biased region" description="Basic residues" evidence="1">
    <location>
        <begin position="1"/>
        <end position="10"/>
    </location>
</feature>
<dbReference type="Proteomes" id="UP000050761">
    <property type="component" value="Unassembled WGS sequence"/>
</dbReference>
<feature type="region of interest" description="Disordered" evidence="1">
    <location>
        <begin position="203"/>
        <end position="258"/>
    </location>
</feature>
<accession>A0A183G8C2</accession>
<feature type="region of interest" description="Disordered" evidence="1">
    <location>
        <begin position="1"/>
        <end position="50"/>
    </location>
</feature>
<evidence type="ECO:0000256" key="1">
    <source>
        <dbReference type="SAM" id="MobiDB-lite"/>
    </source>
</evidence>
<dbReference type="EMBL" id="UZAH01030468">
    <property type="protein sequence ID" value="VDP10653.1"/>
    <property type="molecule type" value="Genomic_DNA"/>
</dbReference>
<organism evidence="3 4">
    <name type="scientific">Heligmosomoides polygyrus</name>
    <name type="common">Parasitic roundworm</name>
    <dbReference type="NCBI Taxonomy" id="6339"/>
    <lineage>
        <taxon>Eukaryota</taxon>
        <taxon>Metazoa</taxon>
        <taxon>Ecdysozoa</taxon>
        <taxon>Nematoda</taxon>
        <taxon>Chromadorea</taxon>
        <taxon>Rhabditida</taxon>
        <taxon>Rhabditina</taxon>
        <taxon>Rhabditomorpha</taxon>
        <taxon>Strongyloidea</taxon>
        <taxon>Heligmosomidae</taxon>
        <taxon>Heligmosomoides</taxon>
    </lineage>
</organism>
<accession>A0A3P8ENM3</accession>
<evidence type="ECO:0000313" key="2">
    <source>
        <dbReference type="EMBL" id="VDP10653.1"/>
    </source>
</evidence>
<dbReference type="OrthoDB" id="5874701at2759"/>
<keyword evidence="3" id="KW-1185">Reference proteome</keyword>
<evidence type="ECO:0000313" key="3">
    <source>
        <dbReference type="Proteomes" id="UP000050761"/>
    </source>
</evidence>
<protein>
    <submittedName>
        <fullName evidence="2 4">Uncharacterized protein</fullName>
    </submittedName>
</protein>
<feature type="compositionally biased region" description="Basic and acidic residues" evidence="1">
    <location>
        <begin position="243"/>
        <end position="258"/>
    </location>
</feature>
<gene>
    <name evidence="2" type="ORF">HPBE_LOCUS18104</name>
</gene>
<name>A0A183G8C2_HELPZ</name>
<dbReference type="WBParaSite" id="HPBE_0001810501-mRNA-1">
    <property type="protein sequence ID" value="HPBE_0001810501-mRNA-1"/>
    <property type="gene ID" value="HPBE_0001810501"/>
</dbReference>